<dbReference type="AlphaFoldDB" id="A0A644YRA3"/>
<gene>
    <name evidence="1" type="ORF">SDC9_77668</name>
</gene>
<proteinExistence type="predicted"/>
<evidence type="ECO:0000313" key="1">
    <source>
        <dbReference type="EMBL" id="MPM31115.1"/>
    </source>
</evidence>
<accession>A0A644YRA3</accession>
<dbReference type="EMBL" id="VSSQ01005983">
    <property type="protein sequence ID" value="MPM31115.1"/>
    <property type="molecule type" value="Genomic_DNA"/>
</dbReference>
<sequence length="304" mass="36231">MSEKHTLLISDSNILVFQPELSKLIGLNESIILQQIHYWIENGKKAKRNFHEGKYWVYNSYDEWQRQFPFWSKNTIIRALKGLEDKNILISGNFNKKGYDKTKWYSIDYNNLEILIKSNIENTPCTQNELTDYPNWVDGNTQNGSTNTIKFSKTSSKISTSMEQNPEGYLSEIDFSFEVLNNQIEKMHKQLIQENGEFLNNLYTVEEYQKLFKYFYQSYYNYTGHEHTKLKNHHIKNIMESFPYVSEDIYDNIDADVSPEENLTLIDAYFQQPWNKYKDVDPTILHFMSGNIRGLRYFETLYYE</sequence>
<reference evidence="1" key="1">
    <citation type="submission" date="2019-08" db="EMBL/GenBank/DDBJ databases">
        <authorList>
            <person name="Kucharzyk K."/>
            <person name="Murdoch R.W."/>
            <person name="Higgins S."/>
            <person name="Loffler F."/>
        </authorList>
    </citation>
    <scope>NUCLEOTIDE SEQUENCE</scope>
</reference>
<protein>
    <submittedName>
        <fullName evidence="1">Uncharacterized protein</fullName>
    </submittedName>
</protein>
<comment type="caution">
    <text evidence="1">The sequence shown here is derived from an EMBL/GenBank/DDBJ whole genome shotgun (WGS) entry which is preliminary data.</text>
</comment>
<name>A0A644YRA3_9ZZZZ</name>
<organism evidence="1">
    <name type="scientific">bioreactor metagenome</name>
    <dbReference type="NCBI Taxonomy" id="1076179"/>
    <lineage>
        <taxon>unclassified sequences</taxon>
        <taxon>metagenomes</taxon>
        <taxon>ecological metagenomes</taxon>
    </lineage>
</organism>